<evidence type="ECO:0000313" key="2">
    <source>
        <dbReference type="EMBL" id="EMS35343.1"/>
    </source>
</evidence>
<accession>M7XLJ8</accession>
<dbReference type="eggNOG" id="COG2133">
    <property type="taxonomic scope" value="Bacteria"/>
</dbReference>
<dbReference type="Gene3D" id="2.130.10.130">
    <property type="entry name" value="Integrin alpha, N-terminal"/>
    <property type="match status" value="2"/>
</dbReference>
<evidence type="ECO:0000256" key="1">
    <source>
        <dbReference type="ARBA" id="ARBA00022729"/>
    </source>
</evidence>
<dbReference type="InterPro" id="IPR013517">
    <property type="entry name" value="FG-GAP"/>
</dbReference>
<dbReference type="Pfam" id="PF13517">
    <property type="entry name" value="FG-GAP_3"/>
    <property type="match status" value="2"/>
</dbReference>
<proteinExistence type="predicted"/>
<dbReference type="SUPFAM" id="SSF69318">
    <property type="entry name" value="Integrin alpha N-terminal domain"/>
    <property type="match status" value="1"/>
</dbReference>
<comment type="caution">
    <text evidence="2">The sequence shown here is derived from an EMBL/GenBank/DDBJ whole genome shotgun (WGS) entry which is preliminary data.</text>
</comment>
<dbReference type="STRING" id="1239962.C943_00116"/>
<dbReference type="PANTHER" id="PTHR44103">
    <property type="entry name" value="PROPROTEIN CONVERTASE P"/>
    <property type="match status" value="1"/>
</dbReference>
<reference evidence="2" key="1">
    <citation type="submission" date="2013-01" db="EMBL/GenBank/DDBJ databases">
        <title>Genome assembly of Mariniradius saccharolyticus AK6.</title>
        <authorList>
            <person name="Vaidya B."/>
            <person name="Khatri I."/>
            <person name="Tanuku N.R.S."/>
            <person name="Subramanian S."/>
            <person name="Pinnaka A."/>
        </authorList>
    </citation>
    <scope>NUCLEOTIDE SEQUENCE [LARGE SCALE GENOMIC DNA]</scope>
    <source>
        <strain evidence="2">AK6</strain>
    </source>
</reference>
<evidence type="ECO:0000313" key="3">
    <source>
        <dbReference type="Proteomes" id="UP000010953"/>
    </source>
</evidence>
<organism evidence="2 3">
    <name type="scientific">Mariniradius saccharolyticus AK6</name>
    <dbReference type="NCBI Taxonomy" id="1239962"/>
    <lineage>
        <taxon>Bacteria</taxon>
        <taxon>Pseudomonadati</taxon>
        <taxon>Bacteroidota</taxon>
        <taxon>Cytophagia</taxon>
        <taxon>Cytophagales</taxon>
        <taxon>Cyclobacteriaceae</taxon>
        <taxon>Mariniradius</taxon>
    </lineage>
</organism>
<dbReference type="AlphaFoldDB" id="M7XLJ8"/>
<dbReference type="EMBL" id="AMZY02000001">
    <property type="protein sequence ID" value="EMS35343.1"/>
    <property type="molecule type" value="Genomic_DNA"/>
</dbReference>
<dbReference type="InParanoid" id="M7XLJ8"/>
<dbReference type="Proteomes" id="UP000010953">
    <property type="component" value="Unassembled WGS sequence"/>
</dbReference>
<keyword evidence="3" id="KW-1185">Reference proteome</keyword>
<name>M7XLJ8_9BACT</name>
<sequence>MKIQMMTKLMQNLKAMLNPRFPIFLSLFLLMGSGAFAQKPRTAVPGDRISFKKHVLTREFLAEGVAVGDVNRDGLVDVMAGAYWFEAPDWKMQEMTKPIKFEYDKGYSNAFVSHGIDVNRDGWVDFVRIGFPGKEVMWYENPKNQSGYWKAHAIYPTLGNESAGFYDIDGDGELEIIGGNPYTGEIIWLKAPKSGNGEWTRYTINPQDGLGTAPYYHGLGVGDMNGDGRMDVIIREGWWEGPADPTQPNWKFHPANLGEAAAQLFAYDFNGDGLKDVLSSSAHNQGIWWHQQINDNGVSSWKTHTIDTTYTQTHALSLVDINGNGIPDFVTGKRFFAHMGADPGEYDTPYLYWYEFVPGKEPRWIPHVVDTDSGVGVQVLTQDITGDGLMDIIVANKKGVFVFKQER</sequence>
<dbReference type="PANTHER" id="PTHR44103:SF1">
    <property type="entry name" value="PROPROTEIN CONVERTASE P"/>
    <property type="match status" value="1"/>
</dbReference>
<protein>
    <submittedName>
        <fullName evidence="2">Uncharacterized protein</fullName>
    </submittedName>
</protein>
<dbReference type="InterPro" id="IPR028994">
    <property type="entry name" value="Integrin_alpha_N"/>
</dbReference>
<keyword evidence="1" id="KW-0732">Signal</keyword>
<gene>
    <name evidence="2" type="ORF">C943_00116</name>
</gene>